<dbReference type="GO" id="GO:0005509">
    <property type="term" value="F:calcium ion binding"/>
    <property type="evidence" value="ECO:0007669"/>
    <property type="project" value="InterPro"/>
</dbReference>
<proteinExistence type="predicted"/>
<protein>
    <submittedName>
        <fullName evidence="3">EF-hand domain-containing protein</fullName>
    </submittedName>
</protein>
<evidence type="ECO:0000313" key="4">
    <source>
        <dbReference type="Proteomes" id="UP000515873"/>
    </source>
</evidence>
<evidence type="ECO:0000259" key="2">
    <source>
        <dbReference type="PROSITE" id="PS50222"/>
    </source>
</evidence>
<feature type="domain" description="EF-hand" evidence="2">
    <location>
        <begin position="58"/>
        <end position="93"/>
    </location>
</feature>
<dbReference type="RefSeq" id="WP_187058684.1">
    <property type="nucleotide sequence ID" value="NZ_CP060412.1"/>
</dbReference>
<evidence type="ECO:0000256" key="1">
    <source>
        <dbReference type="SAM" id="SignalP"/>
    </source>
</evidence>
<dbReference type="SUPFAM" id="SSF47473">
    <property type="entry name" value="EF-hand"/>
    <property type="match status" value="1"/>
</dbReference>
<feature type="chain" id="PRO_5028900614" evidence="1">
    <location>
        <begin position="22"/>
        <end position="106"/>
    </location>
</feature>
<dbReference type="InterPro" id="IPR011992">
    <property type="entry name" value="EF-hand-dom_pair"/>
</dbReference>
<dbReference type="Pfam" id="PF13202">
    <property type="entry name" value="EF-hand_5"/>
    <property type="match status" value="1"/>
</dbReference>
<gene>
    <name evidence="3" type="ORF">H8F01_08950</name>
</gene>
<dbReference type="AlphaFoldDB" id="A0A7G8Q8V6"/>
<dbReference type="InterPro" id="IPR002048">
    <property type="entry name" value="EF_hand_dom"/>
</dbReference>
<evidence type="ECO:0000313" key="3">
    <source>
        <dbReference type="EMBL" id="QNK03214.1"/>
    </source>
</evidence>
<dbReference type="PROSITE" id="PS50222">
    <property type="entry name" value="EF_HAND_2"/>
    <property type="match status" value="1"/>
</dbReference>
<organism evidence="3 4">
    <name type="scientific">Dyella telluris</name>
    <dbReference type="NCBI Taxonomy" id="2763498"/>
    <lineage>
        <taxon>Bacteria</taxon>
        <taxon>Pseudomonadati</taxon>
        <taxon>Pseudomonadota</taxon>
        <taxon>Gammaproteobacteria</taxon>
        <taxon>Lysobacterales</taxon>
        <taxon>Rhodanobacteraceae</taxon>
        <taxon>Dyella</taxon>
    </lineage>
</organism>
<reference evidence="3 4" key="1">
    <citation type="submission" date="2020-08" db="EMBL/GenBank/DDBJ databases">
        <title>Dyella sp. G9 isolated from forest soil.</title>
        <authorList>
            <person name="Fu J."/>
            <person name="Qiu L."/>
        </authorList>
    </citation>
    <scope>NUCLEOTIDE SEQUENCE [LARGE SCALE GENOMIC DNA]</scope>
    <source>
        <strain evidence="3 4">G9</strain>
    </source>
</reference>
<feature type="signal peptide" evidence="1">
    <location>
        <begin position="1"/>
        <end position="21"/>
    </location>
</feature>
<accession>A0A7G8Q8V6</accession>
<dbReference type="KEGG" id="dtl:H8F01_08950"/>
<dbReference type="Proteomes" id="UP000515873">
    <property type="component" value="Chromosome"/>
</dbReference>
<keyword evidence="1" id="KW-0732">Signal</keyword>
<name>A0A7G8Q8V6_9GAMM</name>
<sequence>MRHTLLVIAALAALAATASHAQTGLGPIANQVQNAAKNFDIADKNKDGLLTKEEAEKGPVPFIRAHFDAIDKNHRGVVSKQDVADYIGSLQRPQGAPAPAPAASTH</sequence>
<keyword evidence="4" id="KW-1185">Reference proteome</keyword>
<dbReference type="Gene3D" id="1.10.238.10">
    <property type="entry name" value="EF-hand"/>
    <property type="match status" value="1"/>
</dbReference>
<dbReference type="EMBL" id="CP060412">
    <property type="protein sequence ID" value="QNK03214.1"/>
    <property type="molecule type" value="Genomic_DNA"/>
</dbReference>